<gene>
    <name evidence="1" type="ORF">A9D01_11925</name>
</gene>
<evidence type="ECO:0000313" key="2">
    <source>
        <dbReference type="Proteomes" id="UP000231994"/>
    </source>
</evidence>
<proteinExistence type="predicted"/>
<protein>
    <submittedName>
        <fullName evidence="1">Uncharacterized protein</fullName>
    </submittedName>
</protein>
<accession>A0ABC8CNS4</accession>
<evidence type="ECO:0000313" key="1">
    <source>
        <dbReference type="EMBL" id="ATZ09347.1"/>
    </source>
</evidence>
<organism evidence="1 2">
    <name type="scientific">Corynebacterium striatum</name>
    <dbReference type="NCBI Taxonomy" id="43770"/>
    <lineage>
        <taxon>Bacteria</taxon>
        <taxon>Bacillati</taxon>
        <taxon>Actinomycetota</taxon>
        <taxon>Actinomycetes</taxon>
        <taxon>Mycobacteriales</taxon>
        <taxon>Corynebacteriaceae</taxon>
        <taxon>Corynebacterium</taxon>
    </lineage>
</organism>
<name>A0ABC8CNS4_CORST</name>
<reference evidence="1 2" key="1">
    <citation type="submission" date="2017-11" db="EMBL/GenBank/DDBJ databases">
        <title>Whole genome sequencing of cultured pathogen.</title>
        <authorList>
            <person name="Hoffmann M."/>
            <person name="Sanchez M."/>
            <person name="Timme R."/>
            <person name="Nudel K."/>
            <person name="Bry L."/>
        </authorList>
    </citation>
    <scope>NUCLEOTIDE SEQUENCE [LARGE SCALE GENOMIC DNA]</scope>
    <source>
        <strain evidence="1 2">216</strain>
    </source>
</reference>
<dbReference type="AlphaFoldDB" id="A0ABC8CNS4"/>
<dbReference type="EMBL" id="CP024932">
    <property type="protein sequence ID" value="ATZ09347.1"/>
    <property type="molecule type" value="Genomic_DNA"/>
</dbReference>
<dbReference type="Proteomes" id="UP000231994">
    <property type="component" value="Chromosome"/>
</dbReference>
<sequence>MEVVAASGFDRFPVVPPAESEPLWESAAALVAAVAVAYEIPAALAGLELVRVLDAVVAEPAQVRG</sequence>
<dbReference type="RefSeq" id="WP_100619299.1">
    <property type="nucleotide sequence ID" value="NZ_CAXOII010000012.1"/>
</dbReference>